<dbReference type="UniPathway" id="UPA00124"/>
<dbReference type="EMBL" id="FR695872">
    <property type="protein sequence ID" value="CBX29135.1"/>
    <property type="molecule type" value="Genomic_DNA"/>
</dbReference>
<dbReference type="CDD" id="cd00438">
    <property type="entry name" value="cupin_RmlC"/>
    <property type="match status" value="1"/>
</dbReference>
<gene>
    <name evidence="8" type="ORF">N47_J01160</name>
</gene>
<evidence type="ECO:0000256" key="7">
    <source>
        <dbReference type="RuleBase" id="RU364069"/>
    </source>
</evidence>
<accession>E1YEZ1</accession>
<dbReference type="AlphaFoldDB" id="E1YEZ1"/>
<dbReference type="NCBIfam" id="TIGR01221">
    <property type="entry name" value="rmlC"/>
    <property type="match status" value="1"/>
</dbReference>
<evidence type="ECO:0000256" key="1">
    <source>
        <dbReference type="ARBA" id="ARBA00001298"/>
    </source>
</evidence>
<evidence type="ECO:0000256" key="3">
    <source>
        <dbReference type="ARBA" id="ARBA00012098"/>
    </source>
</evidence>
<sequence length="180" mass="20596">MNIIPTYLKGVILIEPPVFSDNRGYFTEVYKKSVYDSIGIERNFVQDNLSCSSKDVLRGLHYQVKQKQAKLVQVIKGEIFDVAVDLRPYSKTFGKWESFILSDKNNRRVFIPEDFAHGFCVLSDTAYLLYKCSEHYAPGDEGGIIWCDGTLNINWPVKNPIVSEKDRKLPAFSEVFGDIK</sequence>
<dbReference type="PANTHER" id="PTHR21047">
    <property type="entry name" value="DTDP-6-DEOXY-D-GLUCOSE-3,5 EPIMERASE"/>
    <property type="match status" value="1"/>
</dbReference>
<dbReference type="InterPro" id="IPR014710">
    <property type="entry name" value="RmlC-like_jellyroll"/>
</dbReference>
<organism evidence="8">
    <name type="scientific">uncultured Desulfobacterium sp</name>
    <dbReference type="NCBI Taxonomy" id="201089"/>
    <lineage>
        <taxon>Bacteria</taxon>
        <taxon>Pseudomonadati</taxon>
        <taxon>Thermodesulfobacteriota</taxon>
        <taxon>Desulfobacteria</taxon>
        <taxon>Desulfobacterales</taxon>
        <taxon>Desulfobacteriaceae</taxon>
        <taxon>Desulfobacterium</taxon>
        <taxon>environmental samples</taxon>
    </lineage>
</organism>
<reference evidence="8" key="1">
    <citation type="journal article" date="2011" name="Environ. Microbiol.">
        <title>Genomic insights into the metabolic potential of the polycyclic aromatic hydrocarbon degrading sulfate-reducing Deltaproteobacterium N47.</title>
        <authorList>
            <person name="Bergmann F."/>
            <person name="Selesi D."/>
            <person name="Weinmaier T."/>
            <person name="Tischler P."/>
            <person name="Rattei T."/>
            <person name="Meckenstock R.U."/>
        </authorList>
    </citation>
    <scope>NUCLEOTIDE SEQUENCE</scope>
</reference>
<proteinExistence type="inferred from homology"/>
<dbReference type="PANTHER" id="PTHR21047:SF2">
    <property type="entry name" value="THYMIDINE DIPHOSPHO-4-KETO-RHAMNOSE 3,5-EPIMERASE"/>
    <property type="match status" value="1"/>
</dbReference>
<evidence type="ECO:0000256" key="6">
    <source>
        <dbReference type="PIRSR" id="PIRSR600888-3"/>
    </source>
</evidence>
<keyword evidence="7" id="KW-0413">Isomerase</keyword>
<dbReference type="SUPFAM" id="SSF51182">
    <property type="entry name" value="RmlC-like cupins"/>
    <property type="match status" value="1"/>
</dbReference>
<evidence type="ECO:0000256" key="5">
    <source>
        <dbReference type="PIRSR" id="PIRSR600888-1"/>
    </source>
</evidence>
<dbReference type="GO" id="GO:0000271">
    <property type="term" value="P:polysaccharide biosynthetic process"/>
    <property type="evidence" value="ECO:0007669"/>
    <property type="project" value="TreeGrafter"/>
</dbReference>
<dbReference type="GO" id="GO:0005829">
    <property type="term" value="C:cytosol"/>
    <property type="evidence" value="ECO:0007669"/>
    <property type="project" value="TreeGrafter"/>
</dbReference>
<feature type="site" description="Participates in a stacking interaction with the thymidine ring of dTDP-4-oxo-6-deoxyglucose" evidence="6">
    <location>
        <position position="136"/>
    </location>
</feature>
<protein>
    <recommendedName>
        <fullName evidence="4 7">dTDP-4-dehydrorhamnose 3,5-epimerase</fullName>
        <ecNumber evidence="3 7">5.1.3.13</ecNumber>
    </recommendedName>
    <alternativeName>
        <fullName evidence="7">Thymidine diphospho-4-keto-rhamnose 3,5-epimerase</fullName>
    </alternativeName>
</protein>
<dbReference type="InterPro" id="IPR000888">
    <property type="entry name" value="RmlC-like"/>
</dbReference>
<comment type="pathway">
    <text evidence="7">Carbohydrate biosynthesis; dTDP-L-rhamnose biosynthesis.</text>
</comment>
<evidence type="ECO:0000256" key="2">
    <source>
        <dbReference type="ARBA" id="ARBA00001997"/>
    </source>
</evidence>
<comment type="catalytic activity">
    <reaction evidence="1 7">
        <text>dTDP-4-dehydro-6-deoxy-alpha-D-glucose = dTDP-4-dehydro-beta-L-rhamnose</text>
        <dbReference type="Rhea" id="RHEA:16969"/>
        <dbReference type="ChEBI" id="CHEBI:57649"/>
        <dbReference type="ChEBI" id="CHEBI:62830"/>
        <dbReference type="EC" id="5.1.3.13"/>
    </reaction>
</comment>
<comment type="subunit">
    <text evidence="7">Homodimer.</text>
</comment>
<feature type="active site" description="Proton donor" evidence="5">
    <location>
        <position position="130"/>
    </location>
</feature>
<dbReference type="Gene3D" id="2.60.120.10">
    <property type="entry name" value="Jelly Rolls"/>
    <property type="match status" value="1"/>
</dbReference>
<dbReference type="EC" id="5.1.3.13" evidence="3 7"/>
<comment type="similarity">
    <text evidence="7">Belongs to the dTDP-4-dehydrorhamnose 3,5-epimerase family.</text>
</comment>
<dbReference type="InterPro" id="IPR011051">
    <property type="entry name" value="RmlC_Cupin_sf"/>
</dbReference>
<dbReference type="Pfam" id="PF00908">
    <property type="entry name" value="dTDP_sugar_isom"/>
    <property type="match status" value="1"/>
</dbReference>
<dbReference type="GO" id="GO:0008830">
    <property type="term" value="F:dTDP-4-dehydrorhamnose 3,5-epimerase activity"/>
    <property type="evidence" value="ECO:0007669"/>
    <property type="project" value="UniProtKB-UniRule"/>
</dbReference>
<name>E1YEZ1_9BACT</name>
<evidence type="ECO:0000256" key="4">
    <source>
        <dbReference type="ARBA" id="ARBA00019595"/>
    </source>
</evidence>
<comment type="function">
    <text evidence="2 7">Catalyzes the epimerization of the C3' and C5'positions of dTDP-6-deoxy-D-xylo-4-hexulose, forming dTDP-6-deoxy-L-lyxo-4-hexulose.</text>
</comment>
<dbReference type="GO" id="GO:0019305">
    <property type="term" value="P:dTDP-rhamnose biosynthetic process"/>
    <property type="evidence" value="ECO:0007669"/>
    <property type="project" value="UniProtKB-UniRule"/>
</dbReference>
<feature type="active site" description="Proton acceptor" evidence="5">
    <location>
        <position position="61"/>
    </location>
</feature>
<evidence type="ECO:0000313" key="8">
    <source>
        <dbReference type="EMBL" id="CBX29135.1"/>
    </source>
</evidence>